<dbReference type="RefSeq" id="WP_271269861.1">
    <property type="nucleotide sequence ID" value="NZ_JAMGZJ010000078.1"/>
</dbReference>
<feature type="domain" description="DUF4435" evidence="1">
    <location>
        <begin position="26"/>
        <end position="275"/>
    </location>
</feature>
<evidence type="ECO:0000313" key="2">
    <source>
        <dbReference type="EMBL" id="MCU6671381.1"/>
    </source>
</evidence>
<dbReference type="Proteomes" id="UP001061282">
    <property type="component" value="Unassembled WGS sequence"/>
</dbReference>
<comment type="caution">
    <text evidence="2">The sequence shown here is derived from an EMBL/GenBank/DDBJ whole genome shotgun (WGS) entry which is preliminary data.</text>
</comment>
<protein>
    <submittedName>
        <fullName evidence="2">DUF4435 domain-containing protein</fullName>
    </submittedName>
</protein>
<gene>
    <name evidence="2" type="ORF">M8013_21915</name>
</gene>
<evidence type="ECO:0000259" key="1">
    <source>
        <dbReference type="Pfam" id="PF14491"/>
    </source>
</evidence>
<dbReference type="InterPro" id="IPR029492">
    <property type="entry name" value="DUF4435"/>
</dbReference>
<name>A0A9J6QSS4_9ENTR</name>
<evidence type="ECO:0000313" key="3">
    <source>
        <dbReference type="Proteomes" id="UP001061282"/>
    </source>
</evidence>
<reference evidence="2" key="1">
    <citation type="submission" date="2022-05" db="EMBL/GenBank/DDBJ databases">
        <title>Description of a novel species of Leclercia; Leclercia tamurae and the Proposal for a Novel Genus Silvania gen. nov. Containing Two Novel Species Silvania hatchlandensis sp. nov. and Silvania confinis sp. nov. Isolated from the Rhizosphere of Oak.</title>
        <authorList>
            <person name="Maddock D.W."/>
            <person name="Brady C.L."/>
            <person name="Denman S."/>
            <person name="Arnold D."/>
        </authorList>
    </citation>
    <scope>NUCLEOTIDE SEQUENCE</scope>
    <source>
        <strain evidence="2">H4N4</strain>
    </source>
</reference>
<dbReference type="AlphaFoldDB" id="A0A9J6QSS4"/>
<organism evidence="2 3">
    <name type="scientific">Silvania confinis</name>
    <dbReference type="NCBI Taxonomy" id="2926470"/>
    <lineage>
        <taxon>Bacteria</taxon>
        <taxon>Pseudomonadati</taxon>
        <taxon>Pseudomonadota</taxon>
        <taxon>Gammaproteobacteria</taxon>
        <taxon>Enterobacterales</taxon>
        <taxon>Enterobacteriaceae</taxon>
        <taxon>Silvania</taxon>
    </lineage>
</organism>
<sequence length="341" mass="39623">MSNGNVTLTSEYLDASNRLYPLTNKRNIQVFVEGDPDVRFWAPLFNRYNDKYNINISRAFEVPATDGKAANGCSRIANLINTGQLTLGKNLIVCLDSDYRFILNDYKDGYEFVPNNKYVLETGVCAKENVISAPEGLKEIVQKSVSLTTWFPNLDFRLLFKSLSRSLFILQSLQLYYIRNDIGKVKAVNQKLISELTLLQDKIQELNYTEYEYKHFNKILRKMKKESLIFFKSNLEKSERKNFSRFLMEIHSRMEGYDNAIYFVRGHDFNDFVLKELIGRGSYLLLEQEKQRRIAMKDKEGVAQLYKEAISAMSLVQCREDYSFCRHFKNALVKVDAILAA</sequence>
<dbReference type="EMBL" id="JAMGZJ010000078">
    <property type="protein sequence ID" value="MCU6671381.1"/>
    <property type="molecule type" value="Genomic_DNA"/>
</dbReference>
<keyword evidence="3" id="KW-1185">Reference proteome</keyword>
<proteinExistence type="predicted"/>
<dbReference type="Pfam" id="PF14491">
    <property type="entry name" value="DUF4435"/>
    <property type="match status" value="1"/>
</dbReference>
<accession>A0A9J6QSS4</accession>